<dbReference type="InParanoid" id="A0A251U8X1"/>
<organism evidence="1 2">
    <name type="scientific">Helianthus annuus</name>
    <name type="common">Common sunflower</name>
    <dbReference type="NCBI Taxonomy" id="4232"/>
    <lineage>
        <taxon>Eukaryota</taxon>
        <taxon>Viridiplantae</taxon>
        <taxon>Streptophyta</taxon>
        <taxon>Embryophyta</taxon>
        <taxon>Tracheophyta</taxon>
        <taxon>Spermatophyta</taxon>
        <taxon>Magnoliopsida</taxon>
        <taxon>eudicotyledons</taxon>
        <taxon>Gunneridae</taxon>
        <taxon>Pentapetalae</taxon>
        <taxon>asterids</taxon>
        <taxon>campanulids</taxon>
        <taxon>Asterales</taxon>
        <taxon>Asteraceae</taxon>
        <taxon>Asteroideae</taxon>
        <taxon>Heliantheae alliance</taxon>
        <taxon>Heliantheae</taxon>
        <taxon>Helianthus</taxon>
    </lineage>
</organism>
<dbReference type="AlphaFoldDB" id="A0A251U8X1"/>
<evidence type="ECO:0000313" key="1">
    <source>
        <dbReference type="EMBL" id="OTG19306.1"/>
    </source>
</evidence>
<protein>
    <submittedName>
        <fullName evidence="1">Uncharacterized protein</fullName>
    </submittedName>
</protein>
<keyword evidence="2" id="KW-1185">Reference proteome</keyword>
<evidence type="ECO:0000313" key="2">
    <source>
        <dbReference type="Proteomes" id="UP000215914"/>
    </source>
</evidence>
<dbReference type="Proteomes" id="UP000215914">
    <property type="component" value="Chromosome 8"/>
</dbReference>
<reference evidence="2" key="1">
    <citation type="journal article" date="2017" name="Nature">
        <title>The sunflower genome provides insights into oil metabolism, flowering and Asterid evolution.</title>
        <authorList>
            <person name="Badouin H."/>
            <person name="Gouzy J."/>
            <person name="Grassa C.J."/>
            <person name="Murat F."/>
            <person name="Staton S.E."/>
            <person name="Cottret L."/>
            <person name="Lelandais-Briere C."/>
            <person name="Owens G.L."/>
            <person name="Carrere S."/>
            <person name="Mayjonade B."/>
            <person name="Legrand L."/>
            <person name="Gill N."/>
            <person name="Kane N.C."/>
            <person name="Bowers J.E."/>
            <person name="Hubner S."/>
            <person name="Bellec A."/>
            <person name="Berard A."/>
            <person name="Berges H."/>
            <person name="Blanchet N."/>
            <person name="Boniface M.C."/>
            <person name="Brunel D."/>
            <person name="Catrice O."/>
            <person name="Chaidir N."/>
            <person name="Claudel C."/>
            <person name="Donnadieu C."/>
            <person name="Faraut T."/>
            <person name="Fievet G."/>
            <person name="Helmstetter N."/>
            <person name="King M."/>
            <person name="Knapp S.J."/>
            <person name="Lai Z."/>
            <person name="Le Paslier M.C."/>
            <person name="Lippi Y."/>
            <person name="Lorenzon L."/>
            <person name="Mandel J.R."/>
            <person name="Marage G."/>
            <person name="Marchand G."/>
            <person name="Marquand E."/>
            <person name="Bret-Mestries E."/>
            <person name="Morien E."/>
            <person name="Nambeesan S."/>
            <person name="Nguyen T."/>
            <person name="Pegot-Espagnet P."/>
            <person name="Pouilly N."/>
            <person name="Raftis F."/>
            <person name="Sallet E."/>
            <person name="Schiex T."/>
            <person name="Thomas J."/>
            <person name="Vandecasteele C."/>
            <person name="Vares D."/>
            <person name="Vear F."/>
            <person name="Vautrin S."/>
            <person name="Crespi M."/>
            <person name="Mangin B."/>
            <person name="Burke J.M."/>
            <person name="Salse J."/>
            <person name="Munos S."/>
            <person name="Vincourt P."/>
            <person name="Rieseberg L.H."/>
            <person name="Langlade N.B."/>
        </authorList>
    </citation>
    <scope>NUCLEOTIDE SEQUENCE [LARGE SCALE GENOMIC DNA]</scope>
    <source>
        <strain evidence="2">cv. SF193</strain>
    </source>
</reference>
<accession>A0A251U8X1</accession>
<sequence length="77" mass="8480">MSSPQASPFLLPTSTSVPFVSLTFSLSGDSRTSSTFVSHISHLIPNVEQVKGVATSVPISTIYRWISYRFVGRYVQQ</sequence>
<dbReference type="EMBL" id="CM007897">
    <property type="protein sequence ID" value="OTG19306.1"/>
    <property type="molecule type" value="Genomic_DNA"/>
</dbReference>
<proteinExistence type="predicted"/>
<name>A0A251U8X1_HELAN</name>
<gene>
    <name evidence="1" type="ORF">HannXRQ_Chr08g0232641</name>
</gene>